<dbReference type="STRING" id="930128.SAMN05192532_106162"/>
<sequence length="254" mass="27662">MRKYKGYLLDLDGTVYKGGKPFPEAVEFVQTLNKLSIPYLFVTNNSTTSPGNVAARLTKLGIPCENSQVLTSSLAAASYIKERSVKQSAYIIGEEGLKEILEKHDIREEEEEPGFVVVGLDRSLTYKKLEKACLAIRAGAHFLSTNQDAVLPTEQGLSPGNGAISAAITTATGKNPVFIGKPESIMIEQAQKKINLEKEEIVLIGDNYDTDILAGIRAGVDTIHVNTGVTTTKEVSDKEIQPTYKISSLSEWLL</sequence>
<reference evidence="8 9" key="1">
    <citation type="submission" date="2016-10" db="EMBL/GenBank/DDBJ databases">
        <authorList>
            <person name="de Groot N.N."/>
        </authorList>
    </citation>
    <scope>NUCLEOTIDE SEQUENCE [LARGE SCALE GENOMIC DNA]</scope>
    <source>
        <strain evidence="8 9">DSM 23995</strain>
    </source>
</reference>
<protein>
    <submittedName>
        <fullName evidence="8">4-nitrophenyl phosphatase</fullName>
    </submittedName>
</protein>
<feature type="binding site" evidence="7">
    <location>
        <position position="12"/>
    </location>
    <ligand>
        <name>Mg(2+)</name>
        <dbReference type="ChEBI" id="CHEBI:18420"/>
    </ligand>
</feature>
<organism evidence="8 9">
    <name type="scientific">Alteribacillus iranensis</name>
    <dbReference type="NCBI Taxonomy" id="930128"/>
    <lineage>
        <taxon>Bacteria</taxon>
        <taxon>Bacillati</taxon>
        <taxon>Bacillota</taxon>
        <taxon>Bacilli</taxon>
        <taxon>Bacillales</taxon>
        <taxon>Bacillaceae</taxon>
        <taxon>Alteribacillus</taxon>
    </lineage>
</organism>
<evidence type="ECO:0000313" key="8">
    <source>
        <dbReference type="EMBL" id="SFE94735.1"/>
    </source>
</evidence>
<dbReference type="GO" id="GO:0046872">
    <property type="term" value="F:metal ion binding"/>
    <property type="evidence" value="ECO:0007669"/>
    <property type="project" value="UniProtKB-KW"/>
</dbReference>
<dbReference type="CDD" id="cd07530">
    <property type="entry name" value="HAD_Pase_UmpH-like"/>
    <property type="match status" value="1"/>
</dbReference>
<keyword evidence="2 7" id="KW-0479">Metal-binding</keyword>
<accession>A0A1I2EPG9</accession>
<evidence type="ECO:0000256" key="2">
    <source>
        <dbReference type="ARBA" id="ARBA00022723"/>
    </source>
</evidence>
<evidence type="ECO:0000256" key="4">
    <source>
        <dbReference type="ARBA" id="ARBA00022842"/>
    </source>
</evidence>
<dbReference type="GO" id="GO:0016791">
    <property type="term" value="F:phosphatase activity"/>
    <property type="evidence" value="ECO:0007669"/>
    <property type="project" value="TreeGrafter"/>
</dbReference>
<dbReference type="Pfam" id="PF13242">
    <property type="entry name" value="Hydrolase_like"/>
    <property type="match status" value="1"/>
</dbReference>
<evidence type="ECO:0000256" key="5">
    <source>
        <dbReference type="PIRSR" id="PIRSR000915-1"/>
    </source>
</evidence>
<dbReference type="AlphaFoldDB" id="A0A1I2EPG9"/>
<keyword evidence="4 7" id="KW-0460">Magnesium</keyword>
<dbReference type="PANTHER" id="PTHR19288">
    <property type="entry name" value="4-NITROPHENYLPHOSPHATASE-RELATED"/>
    <property type="match status" value="1"/>
</dbReference>
<name>A0A1I2EPG9_9BACI</name>
<dbReference type="NCBIfam" id="TIGR01460">
    <property type="entry name" value="HAD-SF-IIA"/>
    <property type="match status" value="1"/>
</dbReference>
<dbReference type="PANTHER" id="PTHR19288:SF46">
    <property type="entry name" value="HALOACID DEHALOGENASE-LIKE HYDROLASE DOMAIN-CONTAINING PROTEIN 2"/>
    <property type="match status" value="1"/>
</dbReference>
<dbReference type="NCBIfam" id="TIGR01457">
    <property type="entry name" value="HAD-SF-IIA-hyp2"/>
    <property type="match status" value="1"/>
</dbReference>
<dbReference type="EMBL" id="FONT01000006">
    <property type="protein sequence ID" value="SFE94735.1"/>
    <property type="molecule type" value="Genomic_DNA"/>
</dbReference>
<dbReference type="SUPFAM" id="SSF56784">
    <property type="entry name" value="HAD-like"/>
    <property type="match status" value="1"/>
</dbReference>
<dbReference type="Proteomes" id="UP000199516">
    <property type="component" value="Unassembled WGS sequence"/>
</dbReference>
<feature type="binding site" evidence="7">
    <location>
        <position position="206"/>
    </location>
    <ligand>
        <name>Mg(2+)</name>
        <dbReference type="ChEBI" id="CHEBI:18420"/>
    </ligand>
</feature>
<feature type="binding site" evidence="7">
    <location>
        <position position="10"/>
    </location>
    <ligand>
        <name>Mg(2+)</name>
        <dbReference type="ChEBI" id="CHEBI:18420"/>
    </ligand>
</feature>
<gene>
    <name evidence="8" type="ORF">SAMN05192532_106162</name>
</gene>
<keyword evidence="9" id="KW-1185">Reference proteome</keyword>
<evidence type="ECO:0000256" key="3">
    <source>
        <dbReference type="ARBA" id="ARBA00022801"/>
    </source>
</evidence>
<comment type="cofactor">
    <cofactor evidence="7">
        <name>Mg(2+)</name>
        <dbReference type="ChEBI" id="CHEBI:18420"/>
    </cofactor>
    <text evidence="7">Divalent metal ions. Mg(2+) is the most effective.</text>
</comment>
<dbReference type="InterPro" id="IPR006354">
    <property type="entry name" value="HAD-SF_hydro_IIA_hyp1"/>
</dbReference>
<evidence type="ECO:0000313" key="9">
    <source>
        <dbReference type="Proteomes" id="UP000199516"/>
    </source>
</evidence>
<dbReference type="PIRSF" id="PIRSF000915">
    <property type="entry name" value="PGP-type_phosphatase"/>
    <property type="match status" value="1"/>
</dbReference>
<dbReference type="InterPro" id="IPR023214">
    <property type="entry name" value="HAD_sf"/>
</dbReference>
<comment type="similarity">
    <text evidence="1">Belongs to the HAD-like hydrolase superfamily. NagD family.</text>
</comment>
<dbReference type="SFLD" id="SFLDS00003">
    <property type="entry name" value="Haloacid_Dehalogenase"/>
    <property type="match status" value="1"/>
</dbReference>
<evidence type="ECO:0000256" key="7">
    <source>
        <dbReference type="PIRSR" id="PIRSR000915-3"/>
    </source>
</evidence>
<feature type="binding site" evidence="6">
    <location>
        <position position="181"/>
    </location>
    <ligand>
        <name>substrate</name>
    </ligand>
</feature>
<feature type="active site" description="Nucleophile" evidence="5">
    <location>
        <position position="10"/>
    </location>
</feature>
<dbReference type="FunFam" id="3.40.50.1000:FF:000053">
    <property type="entry name" value="TIGR01457 family HAD hydrolase"/>
    <property type="match status" value="1"/>
</dbReference>
<dbReference type="OrthoDB" id="9810449at2"/>
<dbReference type="GO" id="GO:0005737">
    <property type="term" value="C:cytoplasm"/>
    <property type="evidence" value="ECO:0007669"/>
    <property type="project" value="TreeGrafter"/>
</dbReference>
<dbReference type="InterPro" id="IPR036412">
    <property type="entry name" value="HAD-like_sf"/>
</dbReference>
<proteinExistence type="inferred from homology"/>
<dbReference type="RefSeq" id="WP_091662914.1">
    <property type="nucleotide sequence ID" value="NZ_FONT01000006.1"/>
</dbReference>
<dbReference type="Gene3D" id="3.40.50.1000">
    <property type="entry name" value="HAD superfamily/HAD-like"/>
    <property type="match status" value="2"/>
</dbReference>
<feature type="active site" description="Proton donor" evidence="5">
    <location>
        <position position="12"/>
    </location>
</feature>
<dbReference type="InterPro" id="IPR006357">
    <property type="entry name" value="HAD-SF_hydro_IIA"/>
</dbReference>
<evidence type="ECO:0000256" key="6">
    <source>
        <dbReference type="PIRSR" id="PIRSR000915-2"/>
    </source>
</evidence>
<dbReference type="SFLD" id="SFLDG01139">
    <property type="entry name" value="C2.A:_Pyridoxal_Phosphate_Phos"/>
    <property type="match status" value="1"/>
</dbReference>
<evidence type="ECO:0000256" key="1">
    <source>
        <dbReference type="ARBA" id="ARBA00006696"/>
    </source>
</evidence>
<keyword evidence="3" id="KW-0378">Hydrolase</keyword>
<dbReference type="Pfam" id="PF13344">
    <property type="entry name" value="Hydrolase_6"/>
    <property type="match status" value="1"/>
</dbReference>